<keyword evidence="5" id="KW-0067">ATP-binding</keyword>
<evidence type="ECO:0000256" key="1">
    <source>
        <dbReference type="ARBA" id="ARBA00004533"/>
    </source>
</evidence>
<reference evidence="7 8" key="1">
    <citation type="submission" date="2009-05" db="EMBL/GenBank/DDBJ databases">
        <authorList>
            <person name="Setubal J.C."/>
            <person name="Boyle S."/>
            <person name="Crasta O.R."/>
            <person name="Gillespie J.J."/>
            <person name="Kenyon R.W."/>
            <person name="Lu J."/>
            <person name="Mane S."/>
            <person name="Nagrani S."/>
            <person name="Shallom J.M."/>
            <person name="Shallom S."/>
            <person name="Shukla M."/>
            <person name="Snyder E.E."/>
            <person name="Sobral B.W."/>
            <person name="Wattam A.R."/>
            <person name="Will R."/>
            <person name="Williams K."/>
            <person name="Yoo H."/>
            <person name="Munk C."/>
            <person name="Tapia R."/>
            <person name="Green L."/>
            <person name="Rogers Y."/>
            <person name="Detter J.C."/>
            <person name="Bruce D."/>
            <person name="Brettin T.S."/>
            <person name="Tsolis R."/>
        </authorList>
    </citation>
    <scope>NUCLEOTIDE SEQUENCE [LARGE SCALE GENOMIC DNA]</scope>
    <source>
        <strain evidence="7 8">LMG 3301</strain>
    </source>
</reference>
<dbReference type="InterPro" id="IPR003439">
    <property type="entry name" value="ABC_transporter-like_ATP-bd"/>
</dbReference>
<dbReference type="PROSITE" id="PS00211">
    <property type="entry name" value="ABC_TRANSPORTER_1"/>
    <property type="match status" value="1"/>
</dbReference>
<protein>
    <submittedName>
        <fullName evidence="7">ABC transporter related</fullName>
    </submittedName>
</protein>
<sequence length="281" mass="31592">MPSTSRNRHPKLGCCRRRAYFPTGVEMDLQLKNVSHFYGPVEVLNDISLAIPQGQIVCLIGPSGCGKSTLLRFLGGLEKPSSGEVLQIGSPPKDSLNPLTYVFQHFALLPWRTVEGNIKLVLEDHGLGRAEMDRIVTNVLERTRLLDFRQALPKQLSGGMRQRVAIARALSVRPAVMLMDEPLSALDSQTRELLMDDLIALWTRQPFTSVYVTHNLNEAVRLGHRVVVLSRRPGRIREIVDIDIPLSERHLGDPVLEEKQRELWELMRAEAQAADQELING</sequence>
<gene>
    <name evidence="7" type="ORF">OINT_2001572</name>
</gene>
<evidence type="ECO:0000259" key="6">
    <source>
        <dbReference type="PROSITE" id="PS50893"/>
    </source>
</evidence>
<dbReference type="EMBL" id="ACQA01000002">
    <property type="protein sequence ID" value="EEQ94345.1"/>
    <property type="molecule type" value="Genomic_DNA"/>
</dbReference>
<comment type="subcellular location">
    <subcellularLocation>
        <location evidence="1">Cell inner membrane</location>
    </subcellularLocation>
</comment>
<comment type="caution">
    <text evidence="7">The sequence shown here is derived from an EMBL/GenBank/DDBJ whole genome shotgun (WGS) entry which is preliminary data.</text>
</comment>
<dbReference type="Gene3D" id="3.40.50.300">
    <property type="entry name" value="P-loop containing nucleotide triphosphate hydrolases"/>
    <property type="match status" value="1"/>
</dbReference>
<evidence type="ECO:0000313" key="7">
    <source>
        <dbReference type="EMBL" id="EEQ94345.1"/>
    </source>
</evidence>
<evidence type="ECO:0000256" key="5">
    <source>
        <dbReference type="ARBA" id="ARBA00022840"/>
    </source>
</evidence>
<dbReference type="GO" id="GO:0005524">
    <property type="term" value="F:ATP binding"/>
    <property type="evidence" value="ECO:0007669"/>
    <property type="project" value="UniProtKB-KW"/>
</dbReference>
<evidence type="ECO:0000256" key="3">
    <source>
        <dbReference type="ARBA" id="ARBA00022448"/>
    </source>
</evidence>
<dbReference type="InterPro" id="IPR017871">
    <property type="entry name" value="ABC_transporter-like_CS"/>
</dbReference>
<dbReference type="InterPro" id="IPR050166">
    <property type="entry name" value="ABC_transporter_ATP-bind"/>
</dbReference>
<keyword evidence="4" id="KW-0547">Nucleotide-binding</keyword>
<dbReference type="InterPro" id="IPR003593">
    <property type="entry name" value="AAA+_ATPase"/>
</dbReference>
<dbReference type="AlphaFoldDB" id="C4WQ02"/>
<dbReference type="SUPFAM" id="SSF52540">
    <property type="entry name" value="P-loop containing nucleoside triphosphate hydrolases"/>
    <property type="match status" value="1"/>
</dbReference>
<dbReference type="Pfam" id="PF00005">
    <property type="entry name" value="ABC_tran"/>
    <property type="match status" value="1"/>
</dbReference>
<accession>C4WQ02</accession>
<feature type="domain" description="ABC transporter" evidence="6">
    <location>
        <begin position="29"/>
        <end position="256"/>
    </location>
</feature>
<dbReference type="PANTHER" id="PTHR42788:SF20">
    <property type="entry name" value="ABC TRANSPORTER ATP-BINDING PROTEIN"/>
    <property type="match status" value="1"/>
</dbReference>
<dbReference type="Proteomes" id="UP000004386">
    <property type="component" value="Unassembled WGS sequence"/>
</dbReference>
<dbReference type="SMART" id="SM00382">
    <property type="entry name" value="AAA"/>
    <property type="match status" value="1"/>
</dbReference>
<dbReference type="CDD" id="cd03293">
    <property type="entry name" value="ABC_NrtD_SsuB_transporters"/>
    <property type="match status" value="1"/>
</dbReference>
<organism evidence="7 8">
    <name type="scientific">Brucella intermedia LMG 3301</name>
    <dbReference type="NCBI Taxonomy" id="641118"/>
    <lineage>
        <taxon>Bacteria</taxon>
        <taxon>Pseudomonadati</taxon>
        <taxon>Pseudomonadota</taxon>
        <taxon>Alphaproteobacteria</taxon>
        <taxon>Hyphomicrobiales</taxon>
        <taxon>Brucellaceae</taxon>
        <taxon>Brucella/Ochrobactrum group</taxon>
        <taxon>Brucella</taxon>
    </lineage>
</organism>
<dbReference type="GO" id="GO:0016887">
    <property type="term" value="F:ATP hydrolysis activity"/>
    <property type="evidence" value="ECO:0007669"/>
    <property type="project" value="InterPro"/>
</dbReference>
<dbReference type="PANTHER" id="PTHR42788">
    <property type="entry name" value="TAURINE IMPORT ATP-BINDING PROTEIN-RELATED"/>
    <property type="match status" value="1"/>
</dbReference>
<dbReference type="PROSITE" id="PS50893">
    <property type="entry name" value="ABC_TRANSPORTER_2"/>
    <property type="match status" value="1"/>
</dbReference>
<evidence type="ECO:0000256" key="2">
    <source>
        <dbReference type="ARBA" id="ARBA00005417"/>
    </source>
</evidence>
<dbReference type="GO" id="GO:0005886">
    <property type="term" value="C:plasma membrane"/>
    <property type="evidence" value="ECO:0007669"/>
    <property type="project" value="UniProtKB-SubCell"/>
</dbReference>
<evidence type="ECO:0000256" key="4">
    <source>
        <dbReference type="ARBA" id="ARBA00022741"/>
    </source>
</evidence>
<name>C4WQ02_9HYPH</name>
<dbReference type="InterPro" id="IPR027417">
    <property type="entry name" value="P-loop_NTPase"/>
</dbReference>
<keyword evidence="3" id="KW-0813">Transport</keyword>
<evidence type="ECO:0000313" key="8">
    <source>
        <dbReference type="Proteomes" id="UP000004386"/>
    </source>
</evidence>
<comment type="similarity">
    <text evidence="2">Belongs to the ABC transporter superfamily.</text>
</comment>
<dbReference type="HOGENOM" id="CLU_000604_1_22_5"/>
<proteinExistence type="inferred from homology"/>